<dbReference type="Proteomes" id="UP000221506">
    <property type="component" value="Segment"/>
</dbReference>
<keyword evidence="3" id="KW-1185">Reference proteome</keyword>
<organism evidence="2 3">
    <name type="scientific">Aeromonas phage phiA8-29</name>
    <dbReference type="NCBI Taxonomy" id="1978922"/>
    <lineage>
        <taxon>Viruses</taxon>
        <taxon>Duplodnaviria</taxon>
        <taxon>Heunggongvirae</taxon>
        <taxon>Uroviricota</taxon>
        <taxon>Caudoviricetes</taxon>
        <taxon>Pantevenvirales</taxon>
        <taxon>Ackermannviridae</taxon>
        <taxon>Tedavirus</taxon>
        <taxon>Tedavirus A829</taxon>
    </lineage>
</organism>
<dbReference type="EMBL" id="KY914485">
    <property type="protein sequence ID" value="ARK07831.1"/>
    <property type="molecule type" value="Genomic_DNA"/>
</dbReference>
<keyword evidence="1" id="KW-1133">Transmembrane helix</keyword>
<feature type="transmembrane region" description="Helical" evidence="1">
    <location>
        <begin position="31"/>
        <end position="52"/>
    </location>
</feature>
<name>A0A1W6DY53_9CAUD</name>
<gene>
    <name evidence="2" type="ORF">phiA829_011</name>
</gene>
<feature type="transmembrane region" description="Helical" evidence="1">
    <location>
        <begin position="6"/>
        <end position="22"/>
    </location>
</feature>
<keyword evidence="1" id="KW-0812">Transmembrane</keyword>
<protein>
    <submittedName>
        <fullName evidence="2">Uncharacterized protein</fullName>
    </submittedName>
</protein>
<evidence type="ECO:0000256" key="1">
    <source>
        <dbReference type="SAM" id="Phobius"/>
    </source>
</evidence>
<evidence type="ECO:0000313" key="2">
    <source>
        <dbReference type="EMBL" id="ARK07831.1"/>
    </source>
</evidence>
<proteinExistence type="predicted"/>
<feature type="transmembrane region" description="Helical" evidence="1">
    <location>
        <begin position="332"/>
        <end position="352"/>
    </location>
</feature>
<keyword evidence="1" id="KW-0472">Membrane</keyword>
<evidence type="ECO:0000313" key="3">
    <source>
        <dbReference type="Proteomes" id="UP000221506"/>
    </source>
</evidence>
<accession>A0A1W6DY53</accession>
<sequence>MVWLAYFLIGPVAAIGIAKIWFKRTFDWREVAITFVASLTLTSGLYYGSLIWDSGDTEIISGYVTDKKSEHVSCEHSYPCNPRQVTTCSGSGKSRSCSTRTVWSTCYRHSYDVDWDVKTTVGTITIDRVDSRGLTEPERWTKVKVGEPAAGTNFYQNYVKASKDSLFHIDPLLVKRYEGKLPRYPEIFDYYQVNRVFNFDQVHGTQNWNEIISDWLKDAGKRKQVNFIAVVTKNPQDYADALYYAWEGGKKNDVIVVYGVDDERRVRWAQANSFASGVGNQDLLIRMRMEALGKEISDDFIREQLTLVDKEFKRYEMSNFEYLKDQAQPSEWAIILIIIVSFGATLTMIYFFSRD</sequence>
<reference evidence="2 3" key="1">
    <citation type="submission" date="2017-04" db="EMBL/GenBank/DDBJ databases">
        <title>Complete genome sequence and characterization of temperature-dependent bacteriophage phiA8-29 infecting Aeromonas.</title>
        <authorList>
            <person name="He Y."/>
            <person name="Yang H."/>
        </authorList>
    </citation>
    <scope>NUCLEOTIDE SEQUENCE [LARGE SCALE GENOMIC DNA]</scope>
</reference>